<organism evidence="11 12">
    <name type="scientific">Arenivirga flava</name>
    <dbReference type="NCBI Taxonomy" id="1930060"/>
    <lineage>
        <taxon>Bacteria</taxon>
        <taxon>Bacillati</taxon>
        <taxon>Actinomycetota</taxon>
        <taxon>Actinomycetes</taxon>
        <taxon>Micrococcales</taxon>
        <taxon>Microbacteriaceae</taxon>
        <taxon>Arenivirga</taxon>
    </lineage>
</organism>
<evidence type="ECO:0000313" key="12">
    <source>
        <dbReference type="Proteomes" id="UP001157160"/>
    </source>
</evidence>
<keyword evidence="6 11" id="KW-0067">ATP-binding</keyword>
<dbReference type="FunFam" id="3.40.50.300:FF:000134">
    <property type="entry name" value="Iron-enterobactin ABC transporter ATP-binding protein"/>
    <property type="match status" value="1"/>
</dbReference>
<dbReference type="Pfam" id="PF00005">
    <property type="entry name" value="ABC_tran"/>
    <property type="match status" value="1"/>
</dbReference>
<dbReference type="InterPro" id="IPR027417">
    <property type="entry name" value="P-loop_NTPase"/>
</dbReference>
<feature type="domain" description="ABC transporter" evidence="10">
    <location>
        <begin position="2"/>
        <end position="236"/>
    </location>
</feature>
<dbReference type="InterPro" id="IPR003593">
    <property type="entry name" value="AAA+_ATPase"/>
</dbReference>
<dbReference type="GO" id="GO:0016887">
    <property type="term" value="F:ATP hydrolysis activity"/>
    <property type="evidence" value="ECO:0007669"/>
    <property type="project" value="InterPro"/>
</dbReference>
<proteinExistence type="predicted"/>
<dbReference type="CDD" id="cd03214">
    <property type="entry name" value="ABC_Iron-Siderophores_B12_Hemin"/>
    <property type="match status" value="1"/>
</dbReference>
<evidence type="ECO:0000256" key="8">
    <source>
        <dbReference type="ARBA" id="ARBA00023065"/>
    </source>
</evidence>
<dbReference type="Proteomes" id="UP001157160">
    <property type="component" value="Unassembled WGS sequence"/>
</dbReference>
<dbReference type="InterPro" id="IPR051535">
    <property type="entry name" value="Siderophore_ABC-ATPase"/>
</dbReference>
<evidence type="ECO:0000256" key="2">
    <source>
        <dbReference type="ARBA" id="ARBA00022448"/>
    </source>
</evidence>
<dbReference type="PANTHER" id="PTHR42771:SF3">
    <property type="entry name" value="PETROBACTIN IMPORT ATP-BINDING PROTEIN YCLP"/>
    <property type="match status" value="1"/>
</dbReference>
<dbReference type="GO" id="GO:0005886">
    <property type="term" value="C:plasma membrane"/>
    <property type="evidence" value="ECO:0007669"/>
    <property type="project" value="UniProtKB-SubCell"/>
</dbReference>
<evidence type="ECO:0000256" key="4">
    <source>
        <dbReference type="ARBA" id="ARBA00022496"/>
    </source>
</evidence>
<evidence type="ECO:0000259" key="10">
    <source>
        <dbReference type="PROSITE" id="PS50893"/>
    </source>
</evidence>
<evidence type="ECO:0000256" key="7">
    <source>
        <dbReference type="ARBA" id="ARBA00023004"/>
    </source>
</evidence>
<comment type="subcellular location">
    <subcellularLocation>
        <location evidence="1">Cell membrane</location>
        <topology evidence="1">Peripheral membrane protein</topology>
    </subcellularLocation>
</comment>
<evidence type="ECO:0000313" key="11">
    <source>
        <dbReference type="EMBL" id="GMA27274.1"/>
    </source>
</evidence>
<dbReference type="InterPro" id="IPR003439">
    <property type="entry name" value="ABC_transporter-like_ATP-bd"/>
</dbReference>
<evidence type="ECO:0000256" key="9">
    <source>
        <dbReference type="ARBA" id="ARBA00023136"/>
    </source>
</evidence>
<evidence type="ECO:0000256" key="1">
    <source>
        <dbReference type="ARBA" id="ARBA00004202"/>
    </source>
</evidence>
<reference evidence="11 12" key="1">
    <citation type="journal article" date="2014" name="Int. J. Syst. Evol. Microbiol.">
        <title>Complete genome sequence of Corynebacterium casei LMG S-19264T (=DSM 44701T), isolated from a smear-ripened cheese.</title>
        <authorList>
            <consortium name="US DOE Joint Genome Institute (JGI-PGF)"/>
            <person name="Walter F."/>
            <person name="Albersmeier A."/>
            <person name="Kalinowski J."/>
            <person name="Ruckert C."/>
        </authorList>
    </citation>
    <scope>NUCLEOTIDE SEQUENCE [LARGE SCALE GENOMIC DNA]</scope>
    <source>
        <strain evidence="11 12">NBRC 112289</strain>
    </source>
</reference>
<sequence>MIEFHDLTKDYLDARVLGPVSGSIEPGGITALIGPNGAGKSTLLTIIGRLLEPSGGSVTIDGTEVRSVRSRDLARRLAILRQENHLTARLTVEDLVGLGRFPHSLGRLTASDREQVESAISFLDLGDLRHRFLDQLSGGQRQRAFVAMVLAQDTDVVLLDEPLASLDLKHAVHMMRRLREAASALGKTIVIVIHDINMAAGYADRIVALRDGVVHSSGTVAEIMTETVLSAVYDTVIRVHDLDGVPTAVVAH</sequence>
<dbReference type="EMBL" id="BSUL01000001">
    <property type="protein sequence ID" value="GMA27274.1"/>
    <property type="molecule type" value="Genomic_DNA"/>
</dbReference>
<keyword evidence="3" id="KW-1003">Cell membrane</keyword>
<gene>
    <name evidence="11" type="ORF">GCM10025874_05270</name>
</gene>
<accession>A0AA37UDS3</accession>
<dbReference type="SMART" id="SM00382">
    <property type="entry name" value="AAA"/>
    <property type="match status" value="1"/>
</dbReference>
<dbReference type="Gene3D" id="3.40.50.300">
    <property type="entry name" value="P-loop containing nucleotide triphosphate hydrolases"/>
    <property type="match status" value="1"/>
</dbReference>
<keyword evidence="9" id="KW-0472">Membrane</keyword>
<dbReference type="AlphaFoldDB" id="A0AA37UDS3"/>
<keyword evidence="5" id="KW-0547">Nucleotide-binding</keyword>
<dbReference type="PROSITE" id="PS50893">
    <property type="entry name" value="ABC_TRANSPORTER_2"/>
    <property type="match status" value="1"/>
</dbReference>
<keyword evidence="2" id="KW-0813">Transport</keyword>
<keyword evidence="4" id="KW-0410">Iron transport</keyword>
<dbReference type="GO" id="GO:0006826">
    <property type="term" value="P:iron ion transport"/>
    <property type="evidence" value="ECO:0007669"/>
    <property type="project" value="UniProtKB-KW"/>
</dbReference>
<evidence type="ECO:0000256" key="3">
    <source>
        <dbReference type="ARBA" id="ARBA00022475"/>
    </source>
</evidence>
<evidence type="ECO:0000256" key="6">
    <source>
        <dbReference type="ARBA" id="ARBA00022840"/>
    </source>
</evidence>
<dbReference type="InterPro" id="IPR017871">
    <property type="entry name" value="ABC_transporter-like_CS"/>
</dbReference>
<evidence type="ECO:0000256" key="5">
    <source>
        <dbReference type="ARBA" id="ARBA00022741"/>
    </source>
</evidence>
<protein>
    <submittedName>
        <fullName evidence="11">Iron ABC transporter ATP-binding protein</fullName>
    </submittedName>
</protein>
<comment type="caution">
    <text evidence="11">The sequence shown here is derived from an EMBL/GenBank/DDBJ whole genome shotgun (WGS) entry which is preliminary data.</text>
</comment>
<keyword evidence="8" id="KW-0406">Ion transport</keyword>
<dbReference type="GO" id="GO:0005524">
    <property type="term" value="F:ATP binding"/>
    <property type="evidence" value="ECO:0007669"/>
    <property type="project" value="UniProtKB-KW"/>
</dbReference>
<name>A0AA37UDS3_9MICO</name>
<keyword evidence="12" id="KW-1185">Reference proteome</keyword>
<dbReference type="PROSITE" id="PS00211">
    <property type="entry name" value="ABC_TRANSPORTER_1"/>
    <property type="match status" value="1"/>
</dbReference>
<dbReference type="RefSeq" id="WP_284229767.1">
    <property type="nucleotide sequence ID" value="NZ_BSUL01000001.1"/>
</dbReference>
<dbReference type="PANTHER" id="PTHR42771">
    <property type="entry name" value="IRON(3+)-HYDROXAMATE IMPORT ATP-BINDING PROTEIN FHUC"/>
    <property type="match status" value="1"/>
</dbReference>
<keyword evidence="7" id="KW-0408">Iron</keyword>
<dbReference type="SUPFAM" id="SSF52540">
    <property type="entry name" value="P-loop containing nucleoside triphosphate hydrolases"/>
    <property type="match status" value="1"/>
</dbReference>